<feature type="region of interest" description="Disordered" evidence="1">
    <location>
        <begin position="1"/>
        <end position="20"/>
    </location>
</feature>
<proteinExistence type="predicted"/>
<reference evidence="2 3" key="1">
    <citation type="submission" date="2013-08" db="EMBL/GenBank/DDBJ databases">
        <authorList>
            <person name="Weinstock G."/>
            <person name="Sodergren E."/>
            <person name="Wylie T."/>
            <person name="Fulton L."/>
            <person name="Fulton R."/>
            <person name="Fronick C."/>
            <person name="O'Laughlin M."/>
            <person name="Godfrey J."/>
            <person name="Miner T."/>
            <person name="Herter B."/>
            <person name="Appelbaum E."/>
            <person name="Cordes M."/>
            <person name="Lek S."/>
            <person name="Wollam A."/>
            <person name="Pepin K.H."/>
            <person name="Palsikar V.B."/>
            <person name="Mitreva M."/>
            <person name="Wilson R.K."/>
        </authorList>
    </citation>
    <scope>NUCLEOTIDE SEQUENCE [LARGE SCALE GENOMIC DNA]</scope>
    <source>
        <strain evidence="2 3">ATCC 700332</strain>
    </source>
</reference>
<dbReference type="EMBL" id="AWVH01000026">
    <property type="protein sequence ID" value="ERJ93354.1"/>
    <property type="molecule type" value="Genomic_DNA"/>
</dbReference>
<evidence type="ECO:0000313" key="2">
    <source>
        <dbReference type="EMBL" id="ERJ93354.1"/>
    </source>
</evidence>
<name>A0ABN0NZ92_TRELE</name>
<organism evidence="2 3">
    <name type="scientific">Treponema lecithinolyticum ATCC 700332</name>
    <dbReference type="NCBI Taxonomy" id="1321815"/>
    <lineage>
        <taxon>Bacteria</taxon>
        <taxon>Pseudomonadati</taxon>
        <taxon>Spirochaetota</taxon>
        <taxon>Spirochaetia</taxon>
        <taxon>Spirochaetales</taxon>
        <taxon>Treponemataceae</taxon>
        <taxon>Treponema</taxon>
    </lineage>
</organism>
<accession>A0ABN0NZ92</accession>
<comment type="caution">
    <text evidence="2">The sequence shown here is derived from an EMBL/GenBank/DDBJ whole genome shotgun (WGS) entry which is preliminary data.</text>
</comment>
<evidence type="ECO:0000313" key="3">
    <source>
        <dbReference type="Proteomes" id="UP000016649"/>
    </source>
</evidence>
<evidence type="ECO:0000256" key="1">
    <source>
        <dbReference type="SAM" id="MobiDB-lite"/>
    </source>
</evidence>
<protein>
    <submittedName>
        <fullName evidence="2">Uncharacterized protein</fullName>
    </submittedName>
</protein>
<gene>
    <name evidence="2" type="ORF">HMPREF9193_01029</name>
</gene>
<dbReference type="Proteomes" id="UP000016649">
    <property type="component" value="Unassembled WGS sequence"/>
</dbReference>
<sequence length="124" mass="13803">MGISIVPIEETSATAEPEIPPKNIDARQFTCARPPRTRPIRALENAISRREIPPRLIISPESIKNGIAKSEEEFTPETMRCTIDISGILRYTAVTTEEAKRVNVIGTLKINKVKKLPIKINEAV</sequence>
<keyword evidence="3" id="KW-1185">Reference proteome</keyword>